<gene>
    <name evidence="1" type="ORF">JHL16_08605</name>
</gene>
<protein>
    <submittedName>
        <fullName evidence="1">Uncharacterized protein</fullName>
    </submittedName>
</protein>
<reference evidence="1" key="1">
    <citation type="submission" date="2021-01" db="EMBL/GenBank/DDBJ databases">
        <authorList>
            <person name="Sun Q."/>
        </authorList>
    </citation>
    <scope>NUCLEOTIDE SEQUENCE</scope>
    <source>
        <strain evidence="1">YIM B02566</strain>
    </source>
</reference>
<evidence type="ECO:0000313" key="2">
    <source>
        <dbReference type="Proteomes" id="UP000616151"/>
    </source>
</evidence>
<sequence>MVSKRKVLKAAGAAAVNGMVPAATVIVTVKAVEAEGLPPVARIPLPPDPIKECERLAGELARAMNNVRNGNYRITIRHSLGYVQIEDHAFRVQEEGPLVGTEAYEEWEQKRALKRLLARA</sequence>
<proteinExistence type="predicted"/>
<evidence type="ECO:0000313" key="1">
    <source>
        <dbReference type="EMBL" id="MBK1866408.1"/>
    </source>
</evidence>
<dbReference type="EMBL" id="JAENHL010000006">
    <property type="protein sequence ID" value="MBK1866408.1"/>
    <property type="molecule type" value="Genomic_DNA"/>
</dbReference>
<comment type="caution">
    <text evidence="1">The sequence shown here is derived from an EMBL/GenBank/DDBJ whole genome shotgun (WGS) entry which is preliminary data.</text>
</comment>
<accession>A0ACC5R1X7</accession>
<dbReference type="Proteomes" id="UP000616151">
    <property type="component" value="Unassembled WGS sequence"/>
</dbReference>
<keyword evidence="2" id="KW-1185">Reference proteome</keyword>
<name>A0ACC5R1X7_9HYPH</name>
<organism evidence="1 2">
    <name type="scientific">Taklimakanibacter albus</name>
    <dbReference type="NCBI Taxonomy" id="2800327"/>
    <lineage>
        <taxon>Bacteria</taxon>
        <taxon>Pseudomonadati</taxon>
        <taxon>Pseudomonadota</taxon>
        <taxon>Alphaproteobacteria</taxon>
        <taxon>Hyphomicrobiales</taxon>
        <taxon>Aestuariivirgaceae</taxon>
        <taxon>Taklimakanibacter</taxon>
    </lineage>
</organism>